<protein>
    <submittedName>
        <fullName evidence="1">Uncharacterized protein</fullName>
    </submittedName>
</protein>
<organism evidence="1 2">
    <name type="scientific">Nelumbo nucifera</name>
    <name type="common">Sacred lotus</name>
    <dbReference type="NCBI Taxonomy" id="4432"/>
    <lineage>
        <taxon>Eukaryota</taxon>
        <taxon>Viridiplantae</taxon>
        <taxon>Streptophyta</taxon>
        <taxon>Embryophyta</taxon>
        <taxon>Tracheophyta</taxon>
        <taxon>Spermatophyta</taxon>
        <taxon>Magnoliopsida</taxon>
        <taxon>Proteales</taxon>
        <taxon>Nelumbonaceae</taxon>
        <taxon>Nelumbo</taxon>
    </lineage>
</organism>
<evidence type="ECO:0000313" key="1">
    <source>
        <dbReference type="EMBL" id="DAD20667.1"/>
    </source>
</evidence>
<dbReference type="EMBL" id="DUZY01000001">
    <property type="protein sequence ID" value="DAD20667.1"/>
    <property type="molecule type" value="Genomic_DNA"/>
</dbReference>
<sequence>MRQKPFTGLKSENHGITIKATQGVFDCLVIYLCICLWLDGPLKLTNSTPNHYDLFFLFFLFNSTRN</sequence>
<comment type="caution">
    <text evidence="1">The sequence shown here is derived from an EMBL/GenBank/DDBJ whole genome shotgun (WGS) entry which is preliminary data.</text>
</comment>
<accession>A0A822XK39</accession>
<gene>
    <name evidence="1" type="ORF">HUJ06_022130</name>
</gene>
<evidence type="ECO:0000313" key="2">
    <source>
        <dbReference type="Proteomes" id="UP000607653"/>
    </source>
</evidence>
<dbReference type="AlphaFoldDB" id="A0A822XK39"/>
<dbReference type="Proteomes" id="UP000607653">
    <property type="component" value="Unassembled WGS sequence"/>
</dbReference>
<keyword evidence="2" id="KW-1185">Reference proteome</keyword>
<reference evidence="1 2" key="1">
    <citation type="journal article" date="2020" name="Mol. Biol. Evol.">
        <title>Distinct Expression and Methylation Patterns for Genes with Different Fates following a Single Whole-Genome Duplication in Flowering Plants.</title>
        <authorList>
            <person name="Shi T."/>
            <person name="Rahmani R.S."/>
            <person name="Gugger P.F."/>
            <person name="Wang M."/>
            <person name="Li H."/>
            <person name="Zhang Y."/>
            <person name="Li Z."/>
            <person name="Wang Q."/>
            <person name="Van de Peer Y."/>
            <person name="Marchal K."/>
            <person name="Chen J."/>
        </authorList>
    </citation>
    <scope>NUCLEOTIDE SEQUENCE [LARGE SCALE GENOMIC DNA]</scope>
    <source>
        <tissue evidence="1">Leaf</tissue>
    </source>
</reference>
<proteinExistence type="predicted"/>
<name>A0A822XK39_NELNU</name>